<dbReference type="AlphaFoldDB" id="A0A6J6XGJ9"/>
<keyword evidence="2" id="KW-0694">RNA-binding</keyword>
<dbReference type="NCBIfam" id="TIGR03654">
    <property type="entry name" value="L6_bact"/>
    <property type="match status" value="1"/>
</dbReference>
<dbReference type="HAMAP" id="MF_01365_B">
    <property type="entry name" value="Ribosomal_uL6_B"/>
    <property type="match status" value="1"/>
</dbReference>
<dbReference type="PRINTS" id="PR00059">
    <property type="entry name" value="RIBOSOMALL6"/>
</dbReference>
<evidence type="ECO:0000313" key="10">
    <source>
        <dbReference type="EMBL" id="CAB4936270.1"/>
    </source>
</evidence>
<evidence type="ECO:0000313" key="13">
    <source>
        <dbReference type="EMBL" id="CAB5058317.1"/>
    </source>
</evidence>
<dbReference type="GO" id="GO:0019843">
    <property type="term" value="F:rRNA binding"/>
    <property type="evidence" value="ECO:0007669"/>
    <property type="project" value="UniProtKB-KW"/>
</dbReference>
<sequence length="184" mass="19742">MYGDLMSRIGRMPITVPSGVEISISGAAVAVKGPKGTLSLNVAEPITVVKESDTIVLTRPNDERSARSLHGLSRTLIANMIEGVTKGYSKKIIITGVGYRVAAKGKDLEFALGYSHPIVVPAPTGITFDVISQTEFTVSGVDKQLVGEVTAKIQKLRKSDPYKGKGLHLEGQRIRRKQGKTGKK</sequence>
<dbReference type="PANTHER" id="PTHR11655">
    <property type="entry name" value="60S/50S RIBOSOMAL PROTEIN L6/L9"/>
    <property type="match status" value="1"/>
</dbReference>
<feature type="domain" description="Large ribosomal subunit protein uL6 alpha-beta" evidence="6">
    <location>
        <begin position="96"/>
        <end position="166"/>
    </location>
</feature>
<feature type="domain" description="Large ribosomal subunit protein uL6 alpha-beta" evidence="6">
    <location>
        <begin position="16"/>
        <end position="87"/>
    </location>
</feature>
<feature type="compositionally biased region" description="Basic residues" evidence="5">
    <location>
        <begin position="174"/>
        <end position="184"/>
    </location>
</feature>
<dbReference type="GO" id="GO:0022625">
    <property type="term" value="C:cytosolic large ribosomal subunit"/>
    <property type="evidence" value="ECO:0007669"/>
    <property type="project" value="TreeGrafter"/>
</dbReference>
<evidence type="ECO:0000313" key="9">
    <source>
        <dbReference type="EMBL" id="CAB4795912.1"/>
    </source>
</evidence>
<evidence type="ECO:0000313" key="12">
    <source>
        <dbReference type="EMBL" id="CAB5008517.1"/>
    </source>
</evidence>
<dbReference type="Pfam" id="PF00347">
    <property type="entry name" value="Ribosomal_L6"/>
    <property type="match status" value="2"/>
</dbReference>
<dbReference type="PIRSF" id="PIRSF002162">
    <property type="entry name" value="Ribosomal_L6"/>
    <property type="match status" value="1"/>
</dbReference>
<dbReference type="EMBL" id="CAFAAT010000001">
    <property type="protein sequence ID" value="CAB4795912.1"/>
    <property type="molecule type" value="Genomic_DNA"/>
</dbReference>
<keyword evidence="4" id="KW-0687">Ribonucleoprotein</keyword>
<dbReference type="EMBL" id="CAFBNI010000001">
    <property type="protein sequence ID" value="CAB4936270.1"/>
    <property type="molecule type" value="Genomic_DNA"/>
</dbReference>
<evidence type="ECO:0000313" key="7">
    <source>
        <dbReference type="EMBL" id="CAB4735146.1"/>
    </source>
</evidence>
<evidence type="ECO:0000313" key="8">
    <source>
        <dbReference type="EMBL" id="CAB4786646.1"/>
    </source>
</evidence>
<keyword evidence="1" id="KW-0699">rRNA-binding</keyword>
<dbReference type="GO" id="GO:0003735">
    <property type="term" value="F:structural constituent of ribosome"/>
    <property type="evidence" value="ECO:0007669"/>
    <property type="project" value="InterPro"/>
</dbReference>
<proteinExistence type="inferred from homology"/>
<gene>
    <name evidence="7" type="ORF">UFOPK2802_00149</name>
    <name evidence="8" type="ORF">UFOPK2982_00260</name>
    <name evidence="9" type="ORF">UFOPK3083_00023</name>
    <name evidence="10" type="ORF">UFOPK3783_00021</name>
    <name evidence="11" type="ORF">UFOPK3948_00099</name>
    <name evidence="12" type="ORF">UFOPK4113_00159</name>
    <name evidence="13" type="ORF">UFOPK4355_00084</name>
</gene>
<dbReference type="Gene3D" id="3.90.930.12">
    <property type="entry name" value="Ribosomal protein L6, alpha-beta domain"/>
    <property type="match status" value="2"/>
</dbReference>
<dbReference type="InterPro" id="IPR036789">
    <property type="entry name" value="Ribosomal_uL6-like_a/b-dom_sf"/>
</dbReference>
<dbReference type="EMBL" id="CAFAAE010000021">
    <property type="protein sequence ID" value="CAB4786646.1"/>
    <property type="molecule type" value="Genomic_DNA"/>
</dbReference>
<protein>
    <submittedName>
        <fullName evidence="9">Unannotated protein</fullName>
    </submittedName>
</protein>
<dbReference type="InterPro" id="IPR000702">
    <property type="entry name" value="Ribosomal_uL6-like"/>
</dbReference>
<dbReference type="SUPFAM" id="SSF56053">
    <property type="entry name" value="Ribosomal protein L6"/>
    <property type="match status" value="2"/>
</dbReference>
<evidence type="ECO:0000259" key="6">
    <source>
        <dbReference type="Pfam" id="PF00347"/>
    </source>
</evidence>
<dbReference type="InterPro" id="IPR002358">
    <property type="entry name" value="Ribosomal_uL6_CS"/>
</dbReference>
<evidence type="ECO:0000256" key="3">
    <source>
        <dbReference type="ARBA" id="ARBA00022980"/>
    </source>
</evidence>
<dbReference type="EMBL" id="CAFBQT010000004">
    <property type="protein sequence ID" value="CAB5058317.1"/>
    <property type="molecule type" value="Genomic_DNA"/>
</dbReference>
<evidence type="ECO:0000256" key="2">
    <source>
        <dbReference type="ARBA" id="ARBA00022884"/>
    </source>
</evidence>
<evidence type="ECO:0000256" key="4">
    <source>
        <dbReference type="ARBA" id="ARBA00023274"/>
    </source>
</evidence>
<evidence type="ECO:0000256" key="1">
    <source>
        <dbReference type="ARBA" id="ARBA00022730"/>
    </source>
</evidence>
<accession>A0A6J6XGJ9</accession>
<dbReference type="EMBL" id="CAEZYX010000007">
    <property type="protein sequence ID" value="CAB4735146.1"/>
    <property type="molecule type" value="Genomic_DNA"/>
</dbReference>
<evidence type="ECO:0000313" key="11">
    <source>
        <dbReference type="EMBL" id="CAB4970942.1"/>
    </source>
</evidence>
<dbReference type="PANTHER" id="PTHR11655:SF14">
    <property type="entry name" value="LARGE RIBOSOMAL SUBUNIT PROTEIN UL6M"/>
    <property type="match status" value="1"/>
</dbReference>
<dbReference type="EMBL" id="CAFBOI010000005">
    <property type="protein sequence ID" value="CAB4970942.1"/>
    <property type="molecule type" value="Genomic_DNA"/>
</dbReference>
<feature type="compositionally biased region" description="Basic and acidic residues" evidence="5">
    <location>
        <begin position="163"/>
        <end position="173"/>
    </location>
</feature>
<evidence type="ECO:0000256" key="5">
    <source>
        <dbReference type="SAM" id="MobiDB-lite"/>
    </source>
</evidence>
<keyword evidence="3" id="KW-0689">Ribosomal protein</keyword>
<name>A0A6J6XGJ9_9ZZZZ</name>
<reference evidence="9" key="1">
    <citation type="submission" date="2020-05" db="EMBL/GenBank/DDBJ databases">
        <authorList>
            <person name="Chiriac C."/>
            <person name="Salcher M."/>
            <person name="Ghai R."/>
            <person name="Kavagutti S V."/>
        </authorList>
    </citation>
    <scope>NUCLEOTIDE SEQUENCE</scope>
</reference>
<dbReference type="GO" id="GO:0002181">
    <property type="term" value="P:cytoplasmic translation"/>
    <property type="evidence" value="ECO:0007669"/>
    <property type="project" value="TreeGrafter"/>
</dbReference>
<dbReference type="PROSITE" id="PS00525">
    <property type="entry name" value="RIBOSOMAL_L6_1"/>
    <property type="match status" value="1"/>
</dbReference>
<dbReference type="InterPro" id="IPR020040">
    <property type="entry name" value="Ribosomal_uL6_a/b-dom"/>
</dbReference>
<organism evidence="9">
    <name type="scientific">freshwater metagenome</name>
    <dbReference type="NCBI Taxonomy" id="449393"/>
    <lineage>
        <taxon>unclassified sequences</taxon>
        <taxon>metagenomes</taxon>
        <taxon>ecological metagenomes</taxon>
    </lineage>
</organism>
<dbReference type="FunFam" id="3.90.930.12:FF:000002">
    <property type="entry name" value="50S ribosomal protein L6"/>
    <property type="match status" value="1"/>
</dbReference>
<feature type="region of interest" description="Disordered" evidence="5">
    <location>
        <begin position="163"/>
        <end position="184"/>
    </location>
</feature>
<dbReference type="EMBL" id="CAFBPL010000008">
    <property type="protein sequence ID" value="CAB5008517.1"/>
    <property type="molecule type" value="Genomic_DNA"/>
</dbReference>
<dbReference type="InterPro" id="IPR019906">
    <property type="entry name" value="Ribosomal_uL6_bac-type"/>
</dbReference>